<dbReference type="PANTHER" id="PTHR14614">
    <property type="entry name" value="HEPATOCELLULAR CARCINOMA-ASSOCIATED ANTIGEN"/>
    <property type="match status" value="1"/>
</dbReference>
<proteinExistence type="predicted"/>
<evidence type="ECO:0000259" key="1">
    <source>
        <dbReference type="Pfam" id="PF22675"/>
    </source>
</evidence>
<dbReference type="InterPro" id="IPR036612">
    <property type="entry name" value="KH_dom_type_1_sf"/>
</dbReference>
<feature type="non-terminal residue" evidence="2">
    <location>
        <position position="1"/>
    </location>
</feature>
<organism evidence="2 3">
    <name type="scientific">Symbiodinium necroappetens</name>
    <dbReference type="NCBI Taxonomy" id="1628268"/>
    <lineage>
        <taxon>Eukaryota</taxon>
        <taxon>Sar</taxon>
        <taxon>Alveolata</taxon>
        <taxon>Dinophyceae</taxon>
        <taxon>Suessiales</taxon>
        <taxon>Symbiodiniaceae</taxon>
        <taxon>Symbiodinium</taxon>
    </lineage>
</organism>
<dbReference type="Gene3D" id="3.40.50.150">
    <property type="entry name" value="Vaccinia Virus protein VP39"/>
    <property type="match status" value="2"/>
</dbReference>
<name>A0A813AV35_9DINO</name>
<protein>
    <submittedName>
        <fullName evidence="2">METTL21A protein</fullName>
    </submittedName>
</protein>
<sequence>MSFRDIRCPTVRGCAFHPKDVSEALVADLKAQHAADTRVSCVAGDCRSTEALAPLRGNTTLVLDKGTVDALHHSSEKVQMLKAAASLLQPDGIIVSISFPTATQVLLLRRFAEDLGLRLLQRTVKVRGEVRLVSLLGGWDATDADDELTRQELDKLLYSSPLRSEPRVVFQNPALAAPITVEQEVEKDRSGEDSTGCIVWPSAHSMCAHLCAHPELVRGKRVVELGAGTGLVGLVCAALGASEVVLTDLSQGLPLLKRNVQLNLGALCDGGHSTSVAELKWGREASVQVAPTGCDIVIGCEVIYQHDDETAVALVETMRHLAGKDGFCLMAYEFRDGLMQDAVFFDAANDVFEVSAESLAHYGFGLSAQDSDDRLLYTYRAKAFFVTALNSDPGGEKAAFVEAISQCLSRPRSELGRPVSDRFDNGVVQWAASEAYPTRRVSAIQVLEDSERSEDDEAAIASEIYLLQAWELGPFQGKEVRIRKDSYRVHREQVARRGLHCFVQPPGDAEGEYQIFEGFFVVGEGSSYKSIEHDHTFKVANRIIGKDGWNMRSISSACNAKVRLRGRGSSFLERGEEADIPLQIDIICTCFPDYANASV</sequence>
<dbReference type="AlphaFoldDB" id="A0A813AV35"/>
<dbReference type="Gene3D" id="3.30.1370.10">
    <property type="entry name" value="K Homology domain, type 1"/>
    <property type="match status" value="1"/>
</dbReference>
<dbReference type="Pfam" id="PF22675">
    <property type="entry name" value="KH-I_KHDC4-BBP"/>
    <property type="match status" value="1"/>
</dbReference>
<dbReference type="SUPFAM" id="SSF53335">
    <property type="entry name" value="S-adenosyl-L-methionine-dependent methyltransferases"/>
    <property type="match status" value="2"/>
</dbReference>
<dbReference type="SUPFAM" id="SSF54791">
    <property type="entry name" value="Eukaryotic type KH-domain (KH-domain type I)"/>
    <property type="match status" value="1"/>
</dbReference>
<dbReference type="OrthoDB" id="441433at2759"/>
<dbReference type="Proteomes" id="UP000601435">
    <property type="component" value="Unassembled WGS sequence"/>
</dbReference>
<dbReference type="InterPro" id="IPR019410">
    <property type="entry name" value="Methyltransf_16"/>
</dbReference>
<reference evidence="2" key="1">
    <citation type="submission" date="2021-02" db="EMBL/GenBank/DDBJ databases">
        <authorList>
            <person name="Dougan E. K."/>
            <person name="Rhodes N."/>
            <person name="Thang M."/>
            <person name="Chan C."/>
        </authorList>
    </citation>
    <scope>NUCLEOTIDE SEQUENCE</scope>
</reference>
<evidence type="ECO:0000313" key="2">
    <source>
        <dbReference type="EMBL" id="CAE7881584.1"/>
    </source>
</evidence>
<comment type="caution">
    <text evidence="2">The sequence shown here is derived from an EMBL/GenBank/DDBJ whole genome shotgun (WGS) entry which is preliminary data.</text>
</comment>
<dbReference type="Pfam" id="PF10294">
    <property type="entry name" value="Methyltransf_16"/>
    <property type="match status" value="1"/>
</dbReference>
<dbReference type="InterPro" id="IPR029063">
    <property type="entry name" value="SAM-dependent_MTases_sf"/>
</dbReference>
<accession>A0A813AV35</accession>
<keyword evidence="3" id="KW-1185">Reference proteome</keyword>
<gene>
    <name evidence="2" type="primary">METTL21A</name>
    <name evidence="2" type="ORF">SNEC2469_LOCUS28967</name>
</gene>
<feature type="domain" description="KHDC4/BBP-like KH-domain type I" evidence="1">
    <location>
        <begin position="534"/>
        <end position="597"/>
    </location>
</feature>
<dbReference type="EMBL" id="CAJNJA010064130">
    <property type="protein sequence ID" value="CAE7881584.1"/>
    <property type="molecule type" value="Genomic_DNA"/>
</dbReference>
<dbReference type="InterPro" id="IPR055256">
    <property type="entry name" value="KH_1_KHDC4/BBP-like"/>
</dbReference>
<evidence type="ECO:0000313" key="3">
    <source>
        <dbReference type="Proteomes" id="UP000601435"/>
    </source>
</evidence>
<dbReference type="GO" id="GO:0003723">
    <property type="term" value="F:RNA binding"/>
    <property type="evidence" value="ECO:0007669"/>
    <property type="project" value="InterPro"/>
</dbReference>